<dbReference type="Pfam" id="PF09607">
    <property type="entry name" value="BrkDBD"/>
    <property type="match status" value="1"/>
</dbReference>
<dbReference type="AlphaFoldDB" id="A0A5C6NFN6"/>
<dbReference type="EMBL" id="RHFK02000016">
    <property type="protein sequence ID" value="TWW64327.1"/>
    <property type="molecule type" value="Genomic_DNA"/>
</dbReference>
<comment type="caution">
    <text evidence="4">The sequence shown here is derived from an EMBL/GenBank/DDBJ whole genome shotgun (WGS) entry which is preliminary data.</text>
</comment>
<keyword evidence="5" id="KW-1185">Reference proteome</keyword>
<reference evidence="4 5" key="1">
    <citation type="submission" date="2019-04" db="EMBL/GenBank/DDBJ databases">
        <title>Chromosome genome assembly for Takifugu flavidus.</title>
        <authorList>
            <person name="Xiao S."/>
        </authorList>
    </citation>
    <scope>NUCLEOTIDE SEQUENCE [LARGE SCALE GENOMIC DNA]</scope>
    <source>
        <strain evidence="4">HTHZ2018</strain>
        <tissue evidence="4">Muscle</tissue>
    </source>
</reference>
<evidence type="ECO:0000259" key="2">
    <source>
        <dbReference type="Pfam" id="PF03221"/>
    </source>
</evidence>
<name>A0A5C6NFN6_9TELE</name>
<accession>A0A5C6NFN6</accession>
<dbReference type="SUPFAM" id="SSF46689">
    <property type="entry name" value="Homeodomain-like"/>
    <property type="match status" value="1"/>
</dbReference>
<feature type="non-terminal residue" evidence="4">
    <location>
        <position position="149"/>
    </location>
</feature>
<gene>
    <name evidence="4" type="ORF">D4764_03G0013350</name>
</gene>
<dbReference type="InterPro" id="IPR018586">
    <property type="entry name" value="Brinker_DNA-bd"/>
</dbReference>
<dbReference type="GO" id="GO:0003677">
    <property type="term" value="F:DNA binding"/>
    <property type="evidence" value="ECO:0007669"/>
    <property type="project" value="UniProtKB-KW"/>
</dbReference>
<dbReference type="InterPro" id="IPR006600">
    <property type="entry name" value="HTH_CenpB_DNA-bd_dom"/>
</dbReference>
<organism evidence="4 5">
    <name type="scientific">Takifugu flavidus</name>
    <name type="common">sansaifugu</name>
    <dbReference type="NCBI Taxonomy" id="433684"/>
    <lineage>
        <taxon>Eukaryota</taxon>
        <taxon>Metazoa</taxon>
        <taxon>Chordata</taxon>
        <taxon>Craniata</taxon>
        <taxon>Vertebrata</taxon>
        <taxon>Euteleostomi</taxon>
        <taxon>Actinopterygii</taxon>
        <taxon>Neopterygii</taxon>
        <taxon>Teleostei</taxon>
        <taxon>Neoteleostei</taxon>
        <taxon>Acanthomorphata</taxon>
        <taxon>Eupercaria</taxon>
        <taxon>Tetraodontiformes</taxon>
        <taxon>Tetradontoidea</taxon>
        <taxon>Tetraodontidae</taxon>
        <taxon>Takifugu</taxon>
    </lineage>
</organism>
<evidence type="ECO:0000313" key="4">
    <source>
        <dbReference type="EMBL" id="TWW64327.1"/>
    </source>
</evidence>
<dbReference type="Proteomes" id="UP000324091">
    <property type="component" value="Chromosome 3"/>
</dbReference>
<evidence type="ECO:0000259" key="3">
    <source>
        <dbReference type="Pfam" id="PF09607"/>
    </source>
</evidence>
<evidence type="ECO:0000256" key="1">
    <source>
        <dbReference type="ARBA" id="ARBA00023125"/>
    </source>
</evidence>
<dbReference type="InterPro" id="IPR009057">
    <property type="entry name" value="Homeodomain-like_sf"/>
</dbReference>
<feature type="domain" description="Brinker DNA-binding" evidence="3">
    <location>
        <begin position="6"/>
        <end position="52"/>
    </location>
</feature>
<protein>
    <recommendedName>
        <fullName evidence="6">HTH CENPB-type domain-containing protein</fullName>
    </recommendedName>
</protein>
<proteinExistence type="predicted"/>
<sequence>MAPVKRHAYEAYFKLQAIEYAAENGNRAAARHFNVNESMVRKWRKQGNELRQVRKTKLSFHGNKARGVSTVTIWQKAKAIAAEMDIEHFQGGPSWCFRFMRRRHLSIRARTTVAQRLLADYQERVAIFRTYCRDKITVPSHITNMDEPT</sequence>
<dbReference type="Gene3D" id="1.10.10.60">
    <property type="entry name" value="Homeodomain-like"/>
    <property type="match status" value="1"/>
</dbReference>
<evidence type="ECO:0000313" key="5">
    <source>
        <dbReference type="Proteomes" id="UP000324091"/>
    </source>
</evidence>
<feature type="domain" description="HTH CENPB-type" evidence="2">
    <location>
        <begin position="67"/>
        <end position="107"/>
    </location>
</feature>
<evidence type="ECO:0008006" key="6">
    <source>
        <dbReference type="Google" id="ProtNLM"/>
    </source>
</evidence>
<keyword evidence="1" id="KW-0238">DNA-binding</keyword>
<dbReference type="Pfam" id="PF03221">
    <property type="entry name" value="HTH_Tnp_Tc5"/>
    <property type="match status" value="1"/>
</dbReference>